<evidence type="ECO:0008006" key="3">
    <source>
        <dbReference type="Google" id="ProtNLM"/>
    </source>
</evidence>
<dbReference type="EMBL" id="CP005974">
    <property type="protein sequence ID" value="AJR07523.1"/>
    <property type="molecule type" value="Genomic_DNA"/>
</dbReference>
<dbReference type="Proteomes" id="UP000032303">
    <property type="component" value="Chromosome 2"/>
</dbReference>
<gene>
    <name evidence="1" type="ORF">H744_2c0801</name>
</gene>
<evidence type="ECO:0000313" key="1">
    <source>
        <dbReference type="EMBL" id="AJR07523.1"/>
    </source>
</evidence>
<dbReference type="HOGENOM" id="CLU_2397055_0_0_6"/>
<keyword evidence="2" id="KW-1185">Reference proteome</keyword>
<reference evidence="1 2" key="1">
    <citation type="submission" date="2013-05" db="EMBL/GenBank/DDBJ databases">
        <title>Complete genome sequence of the lipase-producing bacterium Photobacterium gaetbulicola Gung47.</title>
        <authorList>
            <person name="Kim Y.-O."/>
        </authorList>
    </citation>
    <scope>NUCLEOTIDE SEQUENCE [LARGE SCALE GENOMIC DNA]</scope>
    <source>
        <strain evidence="1 2">Gung47</strain>
    </source>
</reference>
<dbReference type="Pfam" id="PF06526">
    <property type="entry name" value="DUF1107"/>
    <property type="match status" value="1"/>
</dbReference>
<dbReference type="PATRIC" id="fig|658445.3.peg.2706"/>
<organism evidence="1 2">
    <name type="scientific">Photobacterium gaetbulicola Gung47</name>
    <dbReference type="NCBI Taxonomy" id="658445"/>
    <lineage>
        <taxon>Bacteria</taxon>
        <taxon>Pseudomonadati</taxon>
        <taxon>Pseudomonadota</taxon>
        <taxon>Gammaproteobacteria</taxon>
        <taxon>Vibrionales</taxon>
        <taxon>Vibrionaceae</taxon>
        <taxon>Photobacterium</taxon>
    </lineage>
</organism>
<proteinExistence type="predicted"/>
<dbReference type="Gene3D" id="3.30.1910.10">
    <property type="entry name" value="so0334 like domain"/>
    <property type="match status" value="1"/>
</dbReference>
<name>A0A0C5WK33_9GAMM</name>
<protein>
    <recommendedName>
        <fullName evidence="3">DUF1107 domain-containing protein</fullName>
    </recommendedName>
</protein>
<sequence>MLKASQKHHAHCFIILAVKNKRKGWLTMRMFKRYVPKMIAKHVSRLFSGRIYIDGRGGYEFNNGLLLVPVKAQQRHYQTVNEINQEIRRLKDC</sequence>
<dbReference type="KEGG" id="pgb:H744_2c0801"/>
<dbReference type="STRING" id="658445.H744_2c0801"/>
<evidence type="ECO:0000313" key="2">
    <source>
        <dbReference type="Proteomes" id="UP000032303"/>
    </source>
</evidence>
<dbReference type="AlphaFoldDB" id="A0A0C5WK33"/>
<dbReference type="InterPro" id="IPR009491">
    <property type="entry name" value="DUF1107"/>
</dbReference>
<accession>A0A0C5WK33</accession>